<gene>
    <name evidence="2" type="ORF">HBR001_LOCUS7704</name>
</gene>
<dbReference type="Proteomes" id="UP001162031">
    <property type="component" value="Unassembled WGS sequence"/>
</dbReference>
<sequence>MHSGAAVVVLKGVMCADPEIAAAAAPSPTASAPAPHDALVVSNDFAASVLTACLPSMTFDVAAADSQYHVRRKCDDEDDAMDTACDVSTTDAPKSRREKEAIRKRVYHQKVKDERNRLRQTVDDLSRQLSQLQAGKQSSAASLTDTLGLALGRRVARDEREKLRQAEAEQKRLLAEAKAKANCIEAMCQQLVLDAPKRAGAKGSSSSAAALAGPAALTVATARSCLRVPHTRTSPEFDYMMFRGHLRRVHESYACVDEIFDFDFMTEGIVSSVKRREPDGEIEYFEHRSNFTQPFCYHRTGQVMWELAKLHHRQDDREDFGEIADPENTLVVRFRLLHTLTCGSTVSVLQRQVGCRFVEKNRTIIVWKTHSEGEEVFRGMHADETGWVCLIPGSDEDTTNVMMCVRQVPMKLILSSTGDARVEEFHDLLQNAVSEDISEVTSELDKLLLEDTLAGIDI</sequence>
<reference evidence="2" key="1">
    <citation type="submission" date="2022-12" db="EMBL/GenBank/DDBJ databases">
        <authorList>
            <person name="Webb A."/>
        </authorList>
    </citation>
    <scope>NUCLEOTIDE SEQUENCE</scope>
    <source>
        <strain evidence="2">Hp1</strain>
    </source>
</reference>
<evidence type="ECO:0000256" key="1">
    <source>
        <dbReference type="SAM" id="Coils"/>
    </source>
</evidence>
<proteinExistence type="predicted"/>
<organism evidence="2 3">
    <name type="scientific">Hyaloperonospora brassicae</name>
    <name type="common">Brassica downy mildew</name>
    <name type="synonym">Peronospora brassicae</name>
    <dbReference type="NCBI Taxonomy" id="162125"/>
    <lineage>
        <taxon>Eukaryota</taxon>
        <taxon>Sar</taxon>
        <taxon>Stramenopiles</taxon>
        <taxon>Oomycota</taxon>
        <taxon>Peronosporomycetes</taxon>
        <taxon>Peronosporales</taxon>
        <taxon>Peronosporaceae</taxon>
        <taxon>Hyaloperonospora</taxon>
    </lineage>
</organism>
<evidence type="ECO:0000313" key="2">
    <source>
        <dbReference type="EMBL" id="CAI5739092.1"/>
    </source>
</evidence>
<name>A0AAV0URJ7_HYABA</name>
<evidence type="ECO:0000313" key="3">
    <source>
        <dbReference type="Proteomes" id="UP001162031"/>
    </source>
</evidence>
<dbReference type="EMBL" id="CANTFL010001407">
    <property type="protein sequence ID" value="CAI5739092.1"/>
    <property type="molecule type" value="Genomic_DNA"/>
</dbReference>
<dbReference type="AlphaFoldDB" id="A0AAV0URJ7"/>
<accession>A0AAV0URJ7</accession>
<comment type="caution">
    <text evidence="2">The sequence shown here is derived from an EMBL/GenBank/DDBJ whole genome shotgun (WGS) entry which is preliminary data.</text>
</comment>
<evidence type="ECO:0008006" key="4">
    <source>
        <dbReference type="Google" id="ProtNLM"/>
    </source>
</evidence>
<keyword evidence="3" id="KW-1185">Reference proteome</keyword>
<protein>
    <recommendedName>
        <fullName evidence="4">BHLH domain-containing protein</fullName>
    </recommendedName>
</protein>
<keyword evidence="1" id="KW-0175">Coiled coil</keyword>
<feature type="coiled-coil region" evidence="1">
    <location>
        <begin position="108"/>
        <end position="180"/>
    </location>
</feature>